<protein>
    <submittedName>
        <fullName evidence="1">Uncharacterized protein</fullName>
    </submittedName>
</protein>
<dbReference type="EMBL" id="LR593886">
    <property type="protein sequence ID" value="VTR98829.1"/>
    <property type="molecule type" value="Genomic_DNA"/>
</dbReference>
<evidence type="ECO:0000313" key="2">
    <source>
        <dbReference type="Proteomes" id="UP000464178"/>
    </source>
</evidence>
<keyword evidence="2" id="KW-1185">Reference proteome</keyword>
<accession>A0A6P2DE84</accession>
<dbReference type="AlphaFoldDB" id="A0A6P2DE84"/>
<dbReference type="Proteomes" id="UP000464178">
    <property type="component" value="Chromosome"/>
</dbReference>
<proteinExistence type="predicted"/>
<evidence type="ECO:0000313" key="1">
    <source>
        <dbReference type="EMBL" id="VTR98829.1"/>
    </source>
</evidence>
<name>A0A6P2DE84_9BACT</name>
<reference evidence="1 2" key="1">
    <citation type="submission" date="2019-05" db="EMBL/GenBank/DDBJ databases">
        <authorList>
            <consortium name="Science for Life Laboratories"/>
        </authorList>
    </citation>
    <scope>NUCLEOTIDE SEQUENCE [LARGE SCALE GENOMIC DNA]</scope>
    <source>
        <strain evidence="1">Soil9</strain>
    </source>
</reference>
<dbReference type="RefSeq" id="WP_162671709.1">
    <property type="nucleotide sequence ID" value="NZ_LR593886.1"/>
</dbReference>
<organism evidence="1 2">
    <name type="scientific">Gemmata massiliana</name>
    <dbReference type="NCBI Taxonomy" id="1210884"/>
    <lineage>
        <taxon>Bacteria</taxon>
        <taxon>Pseudomonadati</taxon>
        <taxon>Planctomycetota</taxon>
        <taxon>Planctomycetia</taxon>
        <taxon>Gemmatales</taxon>
        <taxon>Gemmataceae</taxon>
        <taxon>Gemmata</taxon>
    </lineage>
</organism>
<dbReference type="KEGG" id="gms:SOIL9_01440"/>
<sequence>MPELAQLLDAAVDLLLLVYAELRDLAYRQWTFARAWLRCVVGGDGVPTGGTMSTESAAKTVFLAALEKARAAYLNEACAGWSKRCSAHDRPNPLLDRPAAAHLAVDGDGLRSTSWSPGR</sequence>
<gene>
    <name evidence="1" type="ORF">SOIL9_01440</name>
</gene>